<feature type="compositionally biased region" description="Basic and acidic residues" evidence="1">
    <location>
        <begin position="297"/>
        <end position="309"/>
    </location>
</feature>
<reference evidence="2" key="2">
    <citation type="submission" date="2023-04" db="EMBL/GenBank/DDBJ databases">
        <authorList>
            <person name="Bruccoleri R.E."/>
            <person name="Oakeley E.J."/>
            <person name="Faust A.-M."/>
            <person name="Dessus-Babus S."/>
            <person name="Altorfer M."/>
            <person name="Burckhardt D."/>
            <person name="Oertli M."/>
            <person name="Naumann U."/>
            <person name="Petersen F."/>
            <person name="Wong J."/>
        </authorList>
    </citation>
    <scope>NUCLEOTIDE SEQUENCE</scope>
    <source>
        <strain evidence="2">GSM-AAB239-AS_SAM_17_03QT</strain>
        <tissue evidence="2">Leaf</tissue>
    </source>
</reference>
<evidence type="ECO:0000313" key="2">
    <source>
        <dbReference type="EMBL" id="KAJ6830315.1"/>
    </source>
</evidence>
<feature type="compositionally biased region" description="Low complexity" evidence="1">
    <location>
        <begin position="278"/>
        <end position="288"/>
    </location>
</feature>
<comment type="caution">
    <text evidence="2">The sequence shown here is derived from an EMBL/GenBank/DDBJ whole genome shotgun (WGS) entry which is preliminary data.</text>
</comment>
<feature type="region of interest" description="Disordered" evidence="1">
    <location>
        <begin position="77"/>
        <end position="104"/>
    </location>
</feature>
<feature type="region of interest" description="Disordered" evidence="1">
    <location>
        <begin position="251"/>
        <end position="309"/>
    </location>
</feature>
<sequence>MSLSYPSIGTASFISSTRNTLFIHCSAYIGHATIGTPLTIASSVEFHPQCVTNPPTDPCSSTSACGAHDFTTSPLPLVLSRNPSGSMRSRSGSGGASNSLSGSPLGGLRTTHRNLCPLLSSPTAISFSCSEENSPMLPKQRKTTDFFGCASSQAKLGPSSAALPVVGLDERADTEVVWREGPVRNGRDGPRLEVLERVDDVAPRFLQPFGEVEEALVDRVVAVEHRDRHVVGGDRRDAGEVERVAAHLPEAGGGAGVEVGEVEEDREDPGAGGEEVVGGDAELGGDVESVPAEVVEDERGRRGFEEEAT</sequence>
<evidence type="ECO:0000313" key="3">
    <source>
        <dbReference type="Proteomes" id="UP001140949"/>
    </source>
</evidence>
<gene>
    <name evidence="2" type="ORF">M6B38_353760</name>
</gene>
<proteinExistence type="predicted"/>
<reference evidence="2" key="1">
    <citation type="journal article" date="2023" name="GigaByte">
        <title>Genome assembly of the bearded iris, Iris pallida Lam.</title>
        <authorList>
            <person name="Bruccoleri R.E."/>
            <person name="Oakeley E.J."/>
            <person name="Faust A.M.E."/>
            <person name="Altorfer M."/>
            <person name="Dessus-Babus S."/>
            <person name="Burckhardt D."/>
            <person name="Oertli M."/>
            <person name="Naumann U."/>
            <person name="Petersen F."/>
            <person name="Wong J."/>
        </authorList>
    </citation>
    <scope>NUCLEOTIDE SEQUENCE</scope>
    <source>
        <strain evidence="2">GSM-AAB239-AS_SAM_17_03QT</strain>
    </source>
</reference>
<accession>A0AAX6GPT7</accession>
<organism evidence="2 3">
    <name type="scientific">Iris pallida</name>
    <name type="common">Sweet iris</name>
    <dbReference type="NCBI Taxonomy" id="29817"/>
    <lineage>
        <taxon>Eukaryota</taxon>
        <taxon>Viridiplantae</taxon>
        <taxon>Streptophyta</taxon>
        <taxon>Embryophyta</taxon>
        <taxon>Tracheophyta</taxon>
        <taxon>Spermatophyta</taxon>
        <taxon>Magnoliopsida</taxon>
        <taxon>Liliopsida</taxon>
        <taxon>Asparagales</taxon>
        <taxon>Iridaceae</taxon>
        <taxon>Iridoideae</taxon>
        <taxon>Irideae</taxon>
        <taxon>Iris</taxon>
    </lineage>
</organism>
<dbReference type="Proteomes" id="UP001140949">
    <property type="component" value="Unassembled WGS sequence"/>
</dbReference>
<keyword evidence="3" id="KW-1185">Reference proteome</keyword>
<name>A0AAX6GPT7_IRIPA</name>
<dbReference type="EMBL" id="JANAVB010017598">
    <property type="protein sequence ID" value="KAJ6830315.1"/>
    <property type="molecule type" value="Genomic_DNA"/>
</dbReference>
<dbReference type="AlphaFoldDB" id="A0AAX6GPT7"/>
<protein>
    <submittedName>
        <fullName evidence="2">Anthocyanidin 5,3-O-glucosyltransferase</fullName>
    </submittedName>
</protein>
<feature type="compositionally biased region" description="Low complexity" evidence="1">
    <location>
        <begin position="80"/>
        <end position="104"/>
    </location>
</feature>
<evidence type="ECO:0000256" key="1">
    <source>
        <dbReference type="SAM" id="MobiDB-lite"/>
    </source>
</evidence>